<keyword evidence="2" id="KW-1185">Reference proteome</keyword>
<evidence type="ECO:0000313" key="1">
    <source>
        <dbReference type="EMBL" id="AJC11704.1"/>
    </source>
</evidence>
<gene>
    <name evidence="1" type="ORF">JI75_02460</name>
</gene>
<dbReference type="EMBL" id="CP009302">
    <property type="protein sequence ID" value="AJC11704.1"/>
    <property type="molecule type" value="Genomic_DNA"/>
</dbReference>
<name>A0A0A8B2W4_9ACTN</name>
<dbReference type="RefSeq" id="WP_039688458.1">
    <property type="nucleotide sequence ID" value="NZ_CP009302.1"/>
</dbReference>
<dbReference type="HOGENOM" id="CLU_2842311_0_0_11"/>
<dbReference type="AlphaFoldDB" id="A0A0A8B2W4"/>
<reference evidence="1 2" key="2">
    <citation type="journal article" date="2015" name="Genome Announc.">
        <title>Complete Genome Sequence of Coriobacteriaceae Strain 68-1-3, a Novel Mucus-Degrading Isolate from the Swine Intestinal Tract.</title>
        <authorList>
            <person name="Looft T."/>
            <person name="Bayles D.O."/>
            <person name="Alt D.P."/>
            <person name="Stanton T.B."/>
        </authorList>
    </citation>
    <scope>NUCLEOTIDE SEQUENCE [LARGE SCALE GENOMIC DNA]</scope>
    <source>
        <strain evidence="1 2">68-1-3</strain>
    </source>
</reference>
<protein>
    <submittedName>
        <fullName evidence="1">Uncharacterized protein</fullName>
    </submittedName>
</protein>
<sequence>MTSAPPLAPECERWLEESCGTCAMYREYPHEVRTLAHDGLCLLAGEVMQCERSARACEMWEPAIG</sequence>
<proteinExistence type="predicted"/>
<dbReference type="Proteomes" id="UP000031121">
    <property type="component" value="Chromosome"/>
</dbReference>
<reference evidence="2" key="1">
    <citation type="submission" date="2014-08" db="EMBL/GenBank/DDBJ databases">
        <title>Coriobacteriaceae sp. complete genome.</title>
        <authorList>
            <person name="Looft T."/>
            <person name="Bayles D.O."/>
            <person name="Stanton T.B."/>
        </authorList>
    </citation>
    <scope>NUCLEOTIDE SEQUENCE [LARGE SCALE GENOMIC DNA]</scope>
    <source>
        <strain evidence="2">68-1-3</strain>
    </source>
</reference>
<accession>A0A0A8B2W4</accession>
<organism evidence="1 2">
    <name type="scientific">Berryella intestinalis</name>
    <dbReference type="NCBI Taxonomy" id="1531429"/>
    <lineage>
        <taxon>Bacteria</taxon>
        <taxon>Bacillati</taxon>
        <taxon>Actinomycetota</taxon>
        <taxon>Coriobacteriia</taxon>
        <taxon>Eggerthellales</taxon>
        <taxon>Eggerthellaceae</taxon>
        <taxon>Berryella</taxon>
    </lineage>
</organism>
<dbReference type="OrthoDB" id="9913770at2"/>
<dbReference type="STRING" id="1531429.JI75_02460"/>
<evidence type="ECO:0000313" key="2">
    <source>
        <dbReference type="Proteomes" id="UP000031121"/>
    </source>
</evidence>
<dbReference type="KEGG" id="cbac:JI75_02460"/>